<evidence type="ECO:0000256" key="5">
    <source>
        <dbReference type="ARBA" id="ARBA00023204"/>
    </source>
</evidence>
<evidence type="ECO:0000256" key="6">
    <source>
        <dbReference type="PIRNR" id="PIRNR018267"/>
    </source>
</evidence>
<dbReference type="NCBIfam" id="TIGR00632">
    <property type="entry name" value="vsr"/>
    <property type="match status" value="1"/>
</dbReference>
<name>A0A4R2B7Y4_9HYPH</name>
<keyword evidence="2 6" id="KW-0255">Endonuclease</keyword>
<comment type="similarity">
    <text evidence="6">Belongs to the vsr family.</text>
</comment>
<dbReference type="Pfam" id="PF03852">
    <property type="entry name" value="Vsr"/>
    <property type="match status" value="1"/>
</dbReference>
<dbReference type="InterPro" id="IPR011335">
    <property type="entry name" value="Restrct_endonuc-II-like"/>
</dbReference>
<evidence type="ECO:0000256" key="2">
    <source>
        <dbReference type="ARBA" id="ARBA00022759"/>
    </source>
</evidence>
<keyword evidence="3 6" id="KW-0227">DNA damage</keyword>
<reference evidence="7 8" key="1">
    <citation type="submission" date="2019-03" db="EMBL/GenBank/DDBJ databases">
        <title>Genomic Encyclopedia of Type Strains, Phase IV (KMG-V): Genome sequencing to study the core and pangenomes of soil and plant-associated prokaryotes.</title>
        <authorList>
            <person name="Whitman W."/>
        </authorList>
    </citation>
    <scope>NUCLEOTIDE SEQUENCE [LARGE SCALE GENOMIC DNA]</scope>
    <source>
        <strain evidence="7 8">23C40</strain>
    </source>
</reference>
<evidence type="ECO:0000256" key="1">
    <source>
        <dbReference type="ARBA" id="ARBA00022722"/>
    </source>
</evidence>
<dbReference type="EC" id="3.1.-.-" evidence="6"/>
<protein>
    <recommendedName>
        <fullName evidence="6">Very short patch repair endonuclease</fullName>
        <ecNumber evidence="6">3.1.-.-</ecNumber>
    </recommendedName>
</protein>
<dbReference type="SUPFAM" id="SSF52980">
    <property type="entry name" value="Restriction endonuclease-like"/>
    <property type="match status" value="1"/>
</dbReference>
<keyword evidence="4 6" id="KW-0378">Hydrolase</keyword>
<evidence type="ECO:0000313" key="8">
    <source>
        <dbReference type="Proteomes" id="UP000295043"/>
    </source>
</evidence>
<sequence>MTDPKRSALMAKIKGKNTRPEIAVRRELHALGARFRLHRRDLPGRPDIVMPARKLAVFVHGCFWHRHENCRMASDPKTRQEFWAAKFNDNIARDKRNLSDLESLGWEVRIIWECQTRQRDELSAIVRGIFPCSNTSD</sequence>
<dbReference type="InterPro" id="IPR004603">
    <property type="entry name" value="DNA_mismatch_endonuc_vsr"/>
</dbReference>
<comment type="function">
    <text evidence="6">May nick specific sequences that contain T:G mispairs resulting from m5C-deamination.</text>
</comment>
<dbReference type="EMBL" id="SLVU01000023">
    <property type="protein sequence ID" value="TCN22837.1"/>
    <property type="molecule type" value="Genomic_DNA"/>
</dbReference>
<accession>A0A4R2B7Y4</accession>
<keyword evidence="5 6" id="KW-0234">DNA repair</keyword>
<dbReference type="AlphaFoldDB" id="A0A4R2B7Y4"/>
<proteinExistence type="inferred from homology"/>
<gene>
    <name evidence="7" type="ORF">EV184_12382</name>
</gene>
<organism evidence="7 8">
    <name type="scientific">Sinorhizobium americanum</name>
    <dbReference type="NCBI Taxonomy" id="194963"/>
    <lineage>
        <taxon>Bacteria</taxon>
        <taxon>Pseudomonadati</taxon>
        <taxon>Pseudomonadota</taxon>
        <taxon>Alphaproteobacteria</taxon>
        <taxon>Hyphomicrobiales</taxon>
        <taxon>Rhizobiaceae</taxon>
        <taxon>Sinorhizobium/Ensifer group</taxon>
        <taxon>Sinorhizobium</taxon>
    </lineage>
</organism>
<dbReference type="Gene3D" id="3.40.960.10">
    <property type="entry name" value="VSR Endonuclease"/>
    <property type="match status" value="1"/>
</dbReference>
<dbReference type="PIRSF" id="PIRSF018267">
    <property type="entry name" value="VSR_endonuc"/>
    <property type="match status" value="1"/>
</dbReference>
<dbReference type="GO" id="GO:0016787">
    <property type="term" value="F:hydrolase activity"/>
    <property type="evidence" value="ECO:0007669"/>
    <property type="project" value="UniProtKB-KW"/>
</dbReference>
<keyword evidence="1 6" id="KW-0540">Nuclease</keyword>
<evidence type="ECO:0000313" key="7">
    <source>
        <dbReference type="EMBL" id="TCN22837.1"/>
    </source>
</evidence>
<dbReference type="GO" id="GO:0006298">
    <property type="term" value="P:mismatch repair"/>
    <property type="evidence" value="ECO:0007669"/>
    <property type="project" value="UniProtKB-UniRule"/>
</dbReference>
<evidence type="ECO:0000256" key="4">
    <source>
        <dbReference type="ARBA" id="ARBA00022801"/>
    </source>
</evidence>
<evidence type="ECO:0000256" key="3">
    <source>
        <dbReference type="ARBA" id="ARBA00022763"/>
    </source>
</evidence>
<dbReference type="GO" id="GO:0004519">
    <property type="term" value="F:endonuclease activity"/>
    <property type="evidence" value="ECO:0007669"/>
    <property type="project" value="UniProtKB-KW"/>
</dbReference>
<dbReference type="Proteomes" id="UP000295043">
    <property type="component" value="Unassembled WGS sequence"/>
</dbReference>
<dbReference type="CDD" id="cd00221">
    <property type="entry name" value="Vsr"/>
    <property type="match status" value="1"/>
</dbReference>
<comment type="caution">
    <text evidence="7">The sequence shown here is derived from an EMBL/GenBank/DDBJ whole genome shotgun (WGS) entry which is preliminary data.</text>
</comment>